<dbReference type="AlphaFoldDB" id="B0TCI0"/>
<dbReference type="REBASE" id="17183">
    <property type="entry name" value="V.HmoORF2858P"/>
</dbReference>
<dbReference type="Pfam" id="PF04480">
    <property type="entry name" value="DUF559"/>
    <property type="match status" value="1"/>
</dbReference>
<evidence type="ECO:0000256" key="5">
    <source>
        <dbReference type="ARBA" id="ARBA00023204"/>
    </source>
</evidence>
<dbReference type="Proteomes" id="UP000008550">
    <property type="component" value="Chromosome"/>
</dbReference>
<dbReference type="KEGG" id="hmo:HM1_2859"/>
<comment type="similarity">
    <text evidence="6">Belongs to the vsr family.</text>
</comment>
<keyword evidence="3 6" id="KW-0227">DNA damage</keyword>
<dbReference type="EC" id="3.1.-.-" evidence="6"/>
<accession>B0TCI0</accession>
<sequence length="153" mass="18872">MVHRTQEEQRHYNMSRIRSKNTRIETVFRKALWREGINYRKNYQLLPGKPDIAITKYKIAIFCDGEFWHGKDWEIKKPKIKNNRDYWIQKIEKNMERDIEIDQQLKSMGWRVLRFWGRDIVKNLEDCIKTVKETIFQVKLEEYTDKYANELER</sequence>
<evidence type="ECO:0000256" key="1">
    <source>
        <dbReference type="ARBA" id="ARBA00022722"/>
    </source>
</evidence>
<dbReference type="PIRSF" id="PIRSF018267">
    <property type="entry name" value="VSR_endonuc"/>
    <property type="match status" value="1"/>
</dbReference>
<feature type="domain" description="DUF559" evidence="7">
    <location>
        <begin position="92"/>
        <end position="134"/>
    </location>
</feature>
<dbReference type="NCBIfam" id="TIGR00632">
    <property type="entry name" value="vsr"/>
    <property type="match status" value="1"/>
</dbReference>
<dbReference type="eggNOG" id="COG3727">
    <property type="taxonomic scope" value="Bacteria"/>
</dbReference>
<evidence type="ECO:0000256" key="3">
    <source>
        <dbReference type="ARBA" id="ARBA00022763"/>
    </source>
</evidence>
<keyword evidence="9" id="KW-1185">Reference proteome</keyword>
<dbReference type="InterPro" id="IPR011335">
    <property type="entry name" value="Restrct_endonuc-II-like"/>
</dbReference>
<dbReference type="STRING" id="498761.HM1_2859"/>
<dbReference type="GO" id="GO:0004519">
    <property type="term" value="F:endonuclease activity"/>
    <property type="evidence" value="ECO:0007669"/>
    <property type="project" value="UniProtKB-KW"/>
</dbReference>
<keyword evidence="1 6" id="KW-0540">Nuclease</keyword>
<comment type="function">
    <text evidence="6">May nick specific sequences that contain T:G mispairs resulting from m5C-deamination.</text>
</comment>
<evidence type="ECO:0000259" key="7">
    <source>
        <dbReference type="Pfam" id="PF04480"/>
    </source>
</evidence>
<dbReference type="Gene3D" id="3.40.960.10">
    <property type="entry name" value="VSR Endonuclease"/>
    <property type="match status" value="1"/>
</dbReference>
<evidence type="ECO:0000256" key="6">
    <source>
        <dbReference type="PIRNR" id="PIRNR018267"/>
    </source>
</evidence>
<gene>
    <name evidence="8" type="primary">vsr</name>
    <name evidence="8" type="ORF">HM1_2859</name>
</gene>
<dbReference type="EMBL" id="CP000930">
    <property type="protein sequence ID" value="ABZ85368.1"/>
    <property type="molecule type" value="Genomic_DNA"/>
</dbReference>
<dbReference type="InterPro" id="IPR007569">
    <property type="entry name" value="DUF559"/>
</dbReference>
<keyword evidence="4 6" id="KW-0378">Hydrolase</keyword>
<dbReference type="CDD" id="cd00221">
    <property type="entry name" value="Vsr"/>
    <property type="match status" value="1"/>
</dbReference>
<protein>
    <recommendedName>
        <fullName evidence="6">Very short patch repair endonuclease</fullName>
        <ecNumber evidence="6">3.1.-.-</ecNumber>
    </recommendedName>
</protein>
<evidence type="ECO:0000256" key="4">
    <source>
        <dbReference type="ARBA" id="ARBA00022801"/>
    </source>
</evidence>
<evidence type="ECO:0000313" key="9">
    <source>
        <dbReference type="Proteomes" id="UP000008550"/>
    </source>
</evidence>
<keyword evidence="5 6" id="KW-0234">DNA repair</keyword>
<proteinExistence type="inferred from homology"/>
<name>B0TCI0_HELMI</name>
<evidence type="ECO:0000313" key="8">
    <source>
        <dbReference type="EMBL" id="ABZ85368.1"/>
    </source>
</evidence>
<evidence type="ECO:0000256" key="2">
    <source>
        <dbReference type="ARBA" id="ARBA00022759"/>
    </source>
</evidence>
<dbReference type="SUPFAM" id="SSF52980">
    <property type="entry name" value="Restriction endonuclease-like"/>
    <property type="match status" value="1"/>
</dbReference>
<dbReference type="HOGENOM" id="CLU_111913_2_2_9"/>
<dbReference type="GO" id="GO:0016787">
    <property type="term" value="F:hydrolase activity"/>
    <property type="evidence" value="ECO:0007669"/>
    <property type="project" value="UniProtKB-KW"/>
</dbReference>
<reference evidence="8 9" key="1">
    <citation type="journal article" date="2008" name="J. Bacteriol.">
        <title>The genome of Heliobacterium modesticaldum, a phototrophic representative of the Firmicutes containing the simplest photosynthetic apparatus.</title>
        <authorList>
            <person name="Sattley W.M."/>
            <person name="Madigan M.T."/>
            <person name="Swingley W.D."/>
            <person name="Cheung P.C."/>
            <person name="Clocksin K.M."/>
            <person name="Conrad A.L."/>
            <person name="Dejesa L.C."/>
            <person name="Honchak B.M."/>
            <person name="Jung D.O."/>
            <person name="Karbach L.E."/>
            <person name="Kurdoglu A."/>
            <person name="Lahiri S."/>
            <person name="Mastrian S.D."/>
            <person name="Page L.E."/>
            <person name="Taylor H.L."/>
            <person name="Wang Z.T."/>
            <person name="Raymond J."/>
            <person name="Chen M."/>
            <person name="Blankenship R.E."/>
            <person name="Touchman J.W."/>
        </authorList>
    </citation>
    <scope>NUCLEOTIDE SEQUENCE [LARGE SCALE GENOMIC DNA]</scope>
    <source>
        <strain evidence="9">ATCC 51547 / Ice1</strain>
    </source>
</reference>
<dbReference type="RefSeq" id="WP_012283849.1">
    <property type="nucleotide sequence ID" value="NC_010337.2"/>
</dbReference>
<dbReference type="Pfam" id="PF03852">
    <property type="entry name" value="Vsr"/>
    <property type="match status" value="1"/>
</dbReference>
<organism evidence="8 9">
    <name type="scientific">Heliobacterium modesticaldum (strain ATCC 51547 / Ice1)</name>
    <dbReference type="NCBI Taxonomy" id="498761"/>
    <lineage>
        <taxon>Bacteria</taxon>
        <taxon>Bacillati</taxon>
        <taxon>Bacillota</taxon>
        <taxon>Clostridia</taxon>
        <taxon>Eubacteriales</taxon>
        <taxon>Heliobacteriaceae</taxon>
        <taxon>Heliomicrobium</taxon>
    </lineage>
</organism>
<dbReference type="GO" id="GO:0006298">
    <property type="term" value="P:mismatch repair"/>
    <property type="evidence" value="ECO:0007669"/>
    <property type="project" value="UniProtKB-UniRule"/>
</dbReference>
<dbReference type="OrthoDB" id="9801520at2"/>
<dbReference type="InterPro" id="IPR004603">
    <property type="entry name" value="DNA_mismatch_endonuc_vsr"/>
</dbReference>
<keyword evidence="2 6" id="KW-0255">Endonuclease</keyword>